<organism evidence="1 2">
    <name type="scientific">Dubosiella muris</name>
    <dbReference type="NCBI Taxonomy" id="3038133"/>
    <lineage>
        <taxon>Bacteria</taxon>
        <taxon>Bacillati</taxon>
        <taxon>Bacillota</taxon>
        <taxon>Erysipelotrichia</taxon>
        <taxon>Erysipelotrichales</taxon>
        <taxon>Erysipelotrichaceae</taxon>
        <taxon>Dubosiella</taxon>
    </lineage>
</organism>
<sequence length="112" mass="12386">MKKLNKVWLGLGALLVFAGCSSVDALEQKTSEPIQEPVYVEDMPSEAMDDPFYGIDDDQRVLVLPDGGMLTGSGIVNVYDEDGNVTESYDLDNDPNSMTVQEAREKLLENQR</sequence>
<name>A0AC61R3R1_9FIRM</name>
<reference evidence="1" key="1">
    <citation type="submission" date="2019-04" db="EMBL/GenBank/DDBJ databases">
        <title>Microbes associate with the intestines of laboratory mice.</title>
        <authorList>
            <person name="Navarre W."/>
            <person name="Wong E."/>
            <person name="Huang K."/>
            <person name="Tropini C."/>
            <person name="Ng K."/>
            <person name="Yu B."/>
        </authorList>
    </citation>
    <scope>NUCLEOTIDE SEQUENCE</scope>
    <source>
        <strain evidence="1">NM09_H32</strain>
    </source>
</reference>
<dbReference type="EMBL" id="SRYG01000059">
    <property type="protein sequence ID" value="TGY64011.1"/>
    <property type="molecule type" value="Genomic_DNA"/>
</dbReference>
<keyword evidence="2" id="KW-1185">Reference proteome</keyword>
<comment type="caution">
    <text evidence="1">The sequence shown here is derived from an EMBL/GenBank/DDBJ whole genome shotgun (WGS) entry which is preliminary data.</text>
</comment>
<evidence type="ECO:0000313" key="1">
    <source>
        <dbReference type="EMBL" id="TGY64011.1"/>
    </source>
</evidence>
<proteinExistence type="predicted"/>
<accession>A0AC61R3R1</accession>
<protein>
    <submittedName>
        <fullName evidence="1">Uncharacterized protein</fullName>
    </submittedName>
</protein>
<dbReference type="Proteomes" id="UP000308836">
    <property type="component" value="Unassembled WGS sequence"/>
</dbReference>
<evidence type="ECO:0000313" key="2">
    <source>
        <dbReference type="Proteomes" id="UP000308836"/>
    </source>
</evidence>
<gene>
    <name evidence="1" type="ORF">E5336_12280</name>
</gene>